<comment type="caution">
    <text evidence="2">The sequence shown here is derived from an EMBL/GenBank/DDBJ whole genome shotgun (WGS) entry which is preliminary data.</text>
</comment>
<evidence type="ECO:0000256" key="1">
    <source>
        <dbReference type="SAM" id="MobiDB-lite"/>
    </source>
</evidence>
<evidence type="ECO:0000313" key="2">
    <source>
        <dbReference type="EMBL" id="KAB7844976.1"/>
    </source>
</evidence>
<feature type="compositionally biased region" description="Low complexity" evidence="1">
    <location>
        <begin position="39"/>
        <end position="52"/>
    </location>
</feature>
<dbReference type="AlphaFoldDB" id="A0A5N5W973"/>
<dbReference type="Proteomes" id="UP000327000">
    <property type="component" value="Unassembled WGS sequence"/>
</dbReference>
<organism evidence="2 3">
    <name type="scientific">Streptomyces mobaraensis</name>
    <name type="common">Streptoverticillium mobaraense</name>
    <dbReference type="NCBI Taxonomy" id="35621"/>
    <lineage>
        <taxon>Bacteria</taxon>
        <taxon>Bacillati</taxon>
        <taxon>Actinomycetota</taxon>
        <taxon>Actinomycetes</taxon>
        <taxon>Kitasatosporales</taxon>
        <taxon>Streptomycetaceae</taxon>
        <taxon>Streptomyces</taxon>
    </lineage>
</organism>
<proteinExistence type="predicted"/>
<accession>A0A5N5W973</accession>
<evidence type="ECO:0000313" key="3">
    <source>
        <dbReference type="Proteomes" id="UP000327000"/>
    </source>
</evidence>
<gene>
    <name evidence="2" type="ORF">FRZ00_14745</name>
</gene>
<protein>
    <submittedName>
        <fullName evidence="2">Uncharacterized protein</fullName>
    </submittedName>
</protein>
<feature type="compositionally biased region" description="Low complexity" evidence="1">
    <location>
        <begin position="12"/>
        <end position="30"/>
    </location>
</feature>
<sequence>MRGGSSGRRPARTAPPRDAPGGPATPRAGPGPTGGSPPGGRRPASSSPRSAGVTRGTPRTARRSYTLVRVNLLVKRRHVDFLRVTSMSCRLSG</sequence>
<reference evidence="2 3" key="1">
    <citation type="journal article" date="2019" name="Microb. Cell Fact.">
        <title>Exploring novel herbicidin analogues by transcriptional regulator overexpression and MS/MS molecular networking.</title>
        <authorList>
            <person name="Shi Y."/>
            <person name="Gu R."/>
            <person name="Li Y."/>
            <person name="Wang X."/>
            <person name="Ren W."/>
            <person name="Li X."/>
            <person name="Wang L."/>
            <person name="Xie Y."/>
            <person name="Hong B."/>
        </authorList>
    </citation>
    <scope>NUCLEOTIDE SEQUENCE [LARGE SCALE GENOMIC DNA]</scope>
    <source>
        <strain evidence="2 3">US-43</strain>
    </source>
</reference>
<dbReference type="EMBL" id="VOKX01000027">
    <property type="protein sequence ID" value="KAB7844976.1"/>
    <property type="molecule type" value="Genomic_DNA"/>
</dbReference>
<feature type="region of interest" description="Disordered" evidence="1">
    <location>
        <begin position="1"/>
        <end position="62"/>
    </location>
</feature>
<keyword evidence="3" id="KW-1185">Reference proteome</keyword>
<name>A0A5N5W973_STRMB</name>